<accession>A0ABS5FKQ6</accession>
<dbReference type="EMBL" id="JAFCJH010000017">
    <property type="protein sequence ID" value="MBR0797259.1"/>
    <property type="molecule type" value="Genomic_DNA"/>
</dbReference>
<proteinExistence type="predicted"/>
<dbReference type="Pfam" id="PF06776">
    <property type="entry name" value="IalB"/>
    <property type="match status" value="1"/>
</dbReference>
<keyword evidence="2" id="KW-1185">Reference proteome</keyword>
<dbReference type="Proteomes" id="UP001315278">
    <property type="component" value="Unassembled WGS sequence"/>
</dbReference>
<dbReference type="Gene3D" id="2.60.40.1880">
    <property type="entry name" value="Invasion associated locus B (IalB) protein"/>
    <property type="match status" value="1"/>
</dbReference>
<name>A0ABS5FKQ6_9BRAD</name>
<evidence type="ECO:0000313" key="2">
    <source>
        <dbReference type="Proteomes" id="UP001315278"/>
    </source>
</evidence>
<protein>
    <submittedName>
        <fullName evidence="1">Invasion associated locus B family protein</fullName>
    </submittedName>
</protein>
<reference evidence="2" key="1">
    <citation type="journal article" date="2021" name="ISME J.">
        <title>Evolutionary origin and ecological implication of a unique nif island in free-living Bradyrhizobium lineages.</title>
        <authorList>
            <person name="Tao J."/>
        </authorList>
    </citation>
    <scope>NUCLEOTIDE SEQUENCE [LARGE SCALE GENOMIC DNA]</scope>
    <source>
        <strain evidence="2">SZCCT0434</strain>
    </source>
</reference>
<sequence length="178" mass="19021">MMLLTATVDAQDRKALDEKLQLRPPPVHLPESIHYSTWRKVCFKGSDGATLCRTTSTGTDVAGVVVVRVDLIERADAPLARLQLFVPQGLSVQAGVKVSVDQGAPTIVPYTFCLTNICIAAASIAPSAVKEMEPGQTLRIEQTDFDSSPVTISIPLGQFAAAHNGPPAASYDFNLDTE</sequence>
<comment type="caution">
    <text evidence="1">The sequence shown here is derived from an EMBL/GenBank/DDBJ whole genome shotgun (WGS) entry which is preliminary data.</text>
</comment>
<organism evidence="1 2">
    <name type="scientific">Bradyrhizobium jicamae</name>
    <dbReference type="NCBI Taxonomy" id="280332"/>
    <lineage>
        <taxon>Bacteria</taxon>
        <taxon>Pseudomonadati</taxon>
        <taxon>Pseudomonadota</taxon>
        <taxon>Alphaproteobacteria</taxon>
        <taxon>Hyphomicrobiales</taxon>
        <taxon>Nitrobacteraceae</taxon>
        <taxon>Bradyrhizobium</taxon>
    </lineage>
</organism>
<dbReference type="InterPro" id="IPR038696">
    <property type="entry name" value="IalB_sf"/>
</dbReference>
<gene>
    <name evidence="1" type="ORF">JQ615_17855</name>
</gene>
<dbReference type="InterPro" id="IPR010642">
    <property type="entry name" value="Invasion_prot_B"/>
</dbReference>
<evidence type="ECO:0000313" key="1">
    <source>
        <dbReference type="EMBL" id="MBR0797259.1"/>
    </source>
</evidence>